<dbReference type="Gene3D" id="1.20.1250.20">
    <property type="entry name" value="MFS general substrate transporter like domains"/>
    <property type="match status" value="2"/>
</dbReference>
<keyword evidence="5 6" id="KW-0472">Membrane</keyword>
<dbReference type="PANTHER" id="PTHR43702:SF3">
    <property type="entry name" value="PROTEIN TSGA"/>
    <property type="match status" value="1"/>
</dbReference>
<dbReference type="PROSITE" id="PS50850">
    <property type="entry name" value="MFS"/>
    <property type="match status" value="1"/>
</dbReference>
<dbReference type="AlphaFoldDB" id="A0A250F5N5"/>
<dbReference type="EMBL" id="CP022383">
    <property type="protein sequence ID" value="ATA80452.1"/>
    <property type="molecule type" value="Genomic_DNA"/>
</dbReference>
<evidence type="ECO:0000256" key="3">
    <source>
        <dbReference type="ARBA" id="ARBA00022692"/>
    </source>
</evidence>
<evidence type="ECO:0000313" key="9">
    <source>
        <dbReference type="Proteomes" id="UP000217334"/>
    </source>
</evidence>
<evidence type="ECO:0000256" key="6">
    <source>
        <dbReference type="SAM" id="Phobius"/>
    </source>
</evidence>
<name>A0A250F5N5_CAPSP</name>
<evidence type="ECO:0000313" key="8">
    <source>
        <dbReference type="EMBL" id="ATA80452.1"/>
    </source>
</evidence>
<dbReference type="InterPro" id="IPR036259">
    <property type="entry name" value="MFS_trans_sf"/>
</dbReference>
<dbReference type="CDD" id="cd17394">
    <property type="entry name" value="MFS_FucP_like"/>
    <property type="match status" value="1"/>
</dbReference>
<protein>
    <submittedName>
        <fullName evidence="8">Glucose/galactose MFS transporter</fullName>
    </submittedName>
</protein>
<reference evidence="9" key="1">
    <citation type="submission" date="2017-06" db="EMBL/GenBank/DDBJ databases">
        <title>Capnocytophaga spp. assemblies.</title>
        <authorList>
            <person name="Gulvik C.A."/>
        </authorList>
    </citation>
    <scope>NUCLEOTIDE SEQUENCE [LARGE SCALE GENOMIC DNA]</scope>
    <source>
        <strain evidence="9">H4486</strain>
    </source>
</reference>
<dbReference type="InterPro" id="IPR050375">
    <property type="entry name" value="MFS_TsgA-like"/>
</dbReference>
<feature type="transmembrane region" description="Helical" evidence="6">
    <location>
        <begin position="390"/>
        <end position="409"/>
    </location>
</feature>
<feature type="transmembrane region" description="Helical" evidence="6">
    <location>
        <begin position="332"/>
        <end position="348"/>
    </location>
</feature>
<comment type="subcellular location">
    <subcellularLocation>
        <location evidence="1">Cell inner membrane</location>
        <topology evidence="1">Multi-pass membrane protein</topology>
    </subcellularLocation>
</comment>
<feature type="transmembrane region" description="Helical" evidence="6">
    <location>
        <begin position="238"/>
        <end position="260"/>
    </location>
</feature>
<dbReference type="GO" id="GO:0022857">
    <property type="term" value="F:transmembrane transporter activity"/>
    <property type="evidence" value="ECO:0007669"/>
    <property type="project" value="InterPro"/>
</dbReference>
<feature type="transmembrane region" description="Helical" evidence="6">
    <location>
        <begin position="100"/>
        <end position="121"/>
    </location>
</feature>
<dbReference type="RefSeq" id="WP_095902183.1">
    <property type="nucleotide sequence ID" value="NZ_CP022383.1"/>
</dbReference>
<feature type="transmembrane region" description="Helical" evidence="6">
    <location>
        <begin position="300"/>
        <end position="320"/>
    </location>
</feature>
<keyword evidence="3 6" id="KW-0812">Transmembrane</keyword>
<dbReference type="SUPFAM" id="SSF103473">
    <property type="entry name" value="MFS general substrate transporter"/>
    <property type="match status" value="1"/>
</dbReference>
<feature type="transmembrane region" description="Helical" evidence="6">
    <location>
        <begin position="415"/>
        <end position="435"/>
    </location>
</feature>
<dbReference type="InterPro" id="IPR011701">
    <property type="entry name" value="MFS"/>
</dbReference>
<feature type="transmembrane region" description="Helical" evidence="6">
    <location>
        <begin position="142"/>
        <end position="161"/>
    </location>
</feature>
<organism evidence="8 9">
    <name type="scientific">Capnocytophaga sputigena</name>
    <dbReference type="NCBI Taxonomy" id="1019"/>
    <lineage>
        <taxon>Bacteria</taxon>
        <taxon>Pseudomonadati</taxon>
        <taxon>Bacteroidota</taxon>
        <taxon>Flavobacteriia</taxon>
        <taxon>Flavobacteriales</taxon>
        <taxon>Flavobacteriaceae</taxon>
        <taxon>Capnocytophaga</taxon>
    </lineage>
</organism>
<feature type="transmembrane region" description="Helical" evidence="6">
    <location>
        <begin position="47"/>
        <end position="69"/>
    </location>
</feature>
<feature type="transmembrane region" description="Helical" evidence="6">
    <location>
        <begin position="12"/>
        <end position="35"/>
    </location>
</feature>
<feature type="transmembrane region" description="Helical" evidence="6">
    <location>
        <begin position="188"/>
        <end position="210"/>
    </location>
</feature>
<keyword evidence="4 6" id="KW-1133">Transmembrane helix</keyword>
<evidence type="ECO:0000256" key="1">
    <source>
        <dbReference type="ARBA" id="ARBA00004429"/>
    </source>
</evidence>
<feature type="domain" description="Major facilitator superfamily (MFS) profile" evidence="7">
    <location>
        <begin position="10"/>
        <end position="439"/>
    </location>
</feature>
<dbReference type="Pfam" id="PF07690">
    <property type="entry name" value="MFS_1"/>
    <property type="match status" value="1"/>
</dbReference>
<dbReference type="GO" id="GO:0005886">
    <property type="term" value="C:plasma membrane"/>
    <property type="evidence" value="ECO:0007669"/>
    <property type="project" value="UniProtKB-SubCell"/>
</dbReference>
<evidence type="ECO:0000259" key="7">
    <source>
        <dbReference type="PROSITE" id="PS50850"/>
    </source>
</evidence>
<dbReference type="InterPro" id="IPR020846">
    <property type="entry name" value="MFS_dom"/>
</dbReference>
<keyword evidence="2" id="KW-1003">Cell membrane</keyword>
<sequence>MNKTKKCVKTFVFIGILFFLFGGITVLVQLLVPYLKDIFELNYTQAGLILFFFFLPYLLFSIPAGLIINKIGYQRSITLGLIIVALGAMLFYPAAEIRSFWAFMTAIFILGSGITFLQVAANPYIAALGRESSTPSRLTFSQAFNALGTTLAPIIGGVYLLRDKVKTGGEIQLLDSFEKSIYLQNEALAVQIPFLYISLIVIALAIAFSITKLPCYPAEEEETINHTNYFSLLKRKSLLLGSIAIFLYVGAEVVIGSFTINYLVKINMAEISECPIGEPMWQALGVIFDNPNLINADPKAMVAIFLCFYWGGAMVGRFIGARISRRFSPSKMLTTVALCNVALILLAINTTGLFSMISLLSVGLFNSIMFPTIFALACEGIDELKSQASGLLCTMIVGGGLIPILFGFFTDQVGFILAFLTLVACYGYITFFGFYKSSR</sequence>
<accession>A0A250F5N5</accession>
<dbReference type="PANTHER" id="PTHR43702">
    <property type="entry name" value="L-FUCOSE-PROTON SYMPORTER"/>
    <property type="match status" value="1"/>
</dbReference>
<evidence type="ECO:0000256" key="2">
    <source>
        <dbReference type="ARBA" id="ARBA00022475"/>
    </source>
</evidence>
<proteinExistence type="predicted"/>
<gene>
    <name evidence="8" type="ORF">CGC59_12550</name>
</gene>
<feature type="transmembrane region" description="Helical" evidence="6">
    <location>
        <begin position="354"/>
        <end position="378"/>
    </location>
</feature>
<evidence type="ECO:0000256" key="5">
    <source>
        <dbReference type="ARBA" id="ARBA00023136"/>
    </source>
</evidence>
<dbReference type="Proteomes" id="UP000217334">
    <property type="component" value="Chromosome"/>
</dbReference>
<evidence type="ECO:0000256" key="4">
    <source>
        <dbReference type="ARBA" id="ARBA00022989"/>
    </source>
</evidence>
<feature type="transmembrane region" description="Helical" evidence="6">
    <location>
        <begin position="76"/>
        <end position="94"/>
    </location>
</feature>